<dbReference type="InterPro" id="IPR023214">
    <property type="entry name" value="HAD_sf"/>
</dbReference>
<name>A0A161QBC2_9FIRM</name>
<organism evidence="1 2">
    <name type="scientific">Thermovenabulum gondwanense</name>
    <dbReference type="NCBI Taxonomy" id="520767"/>
    <lineage>
        <taxon>Bacteria</taxon>
        <taxon>Bacillati</taxon>
        <taxon>Bacillota</taxon>
        <taxon>Clostridia</taxon>
        <taxon>Thermosediminibacterales</taxon>
        <taxon>Thermosediminibacteraceae</taxon>
        <taxon>Thermovenabulum</taxon>
    </lineage>
</organism>
<dbReference type="GO" id="GO:0006281">
    <property type="term" value="P:DNA repair"/>
    <property type="evidence" value="ECO:0007669"/>
    <property type="project" value="TreeGrafter"/>
</dbReference>
<evidence type="ECO:0000313" key="1">
    <source>
        <dbReference type="EMBL" id="KYO66358.1"/>
    </source>
</evidence>
<dbReference type="STRING" id="520767.ATZ99_12400"/>
<dbReference type="SFLD" id="SFLDS00003">
    <property type="entry name" value="Haloacid_Dehalogenase"/>
    <property type="match status" value="1"/>
</dbReference>
<evidence type="ECO:0000313" key="2">
    <source>
        <dbReference type="Proteomes" id="UP000075737"/>
    </source>
</evidence>
<dbReference type="NCBIfam" id="TIGR01549">
    <property type="entry name" value="HAD-SF-IA-v1"/>
    <property type="match status" value="1"/>
</dbReference>
<dbReference type="GO" id="GO:0004427">
    <property type="term" value="F:inorganic diphosphate phosphatase activity"/>
    <property type="evidence" value="ECO:0007669"/>
    <property type="project" value="UniProtKB-EC"/>
</dbReference>
<dbReference type="InterPro" id="IPR050155">
    <property type="entry name" value="HAD-like_hydrolase_sf"/>
</dbReference>
<dbReference type="GO" id="GO:0005829">
    <property type="term" value="C:cytosol"/>
    <property type="evidence" value="ECO:0007669"/>
    <property type="project" value="TreeGrafter"/>
</dbReference>
<dbReference type="GO" id="GO:0008967">
    <property type="term" value="F:phosphoglycolate phosphatase activity"/>
    <property type="evidence" value="ECO:0007669"/>
    <property type="project" value="TreeGrafter"/>
</dbReference>
<dbReference type="EC" id="3.6.1.1" evidence="1"/>
<dbReference type="EMBL" id="LOHZ01000028">
    <property type="protein sequence ID" value="KYO66358.1"/>
    <property type="molecule type" value="Genomic_DNA"/>
</dbReference>
<dbReference type="Gene3D" id="1.10.150.240">
    <property type="entry name" value="Putative phosphatase, domain 2"/>
    <property type="match status" value="1"/>
</dbReference>
<dbReference type="InterPro" id="IPR023198">
    <property type="entry name" value="PGP-like_dom2"/>
</dbReference>
<sequence>MQKKYVIFDVDGTLIASEHVTLESLKVTMKDLYERDLEDEEIEFAIWLPGQYSLEKLKIERVEETLRIWFENIKRFAHKAYLYPGVKELLQKLKLQGFKLGIVSARYDYEIFEDDKLKEVLEYFDVIVPYSSHLKPKPHTDQLEIALRKLKALKSEAVYVGDTMVDYECAKNAGVDFILANWGERDKLKYFEEKPVKICRKPQELWNYLK</sequence>
<gene>
    <name evidence="1" type="primary">ppaX</name>
    <name evidence="1" type="ORF">ATZ99_12400</name>
</gene>
<dbReference type="Proteomes" id="UP000075737">
    <property type="component" value="Unassembled WGS sequence"/>
</dbReference>
<dbReference type="RefSeq" id="WP_068748372.1">
    <property type="nucleotide sequence ID" value="NZ_LOHZ01000028.1"/>
</dbReference>
<dbReference type="Pfam" id="PF13419">
    <property type="entry name" value="HAD_2"/>
    <property type="match status" value="1"/>
</dbReference>
<dbReference type="InterPro" id="IPR006439">
    <property type="entry name" value="HAD-SF_hydro_IA"/>
</dbReference>
<reference evidence="1 2" key="1">
    <citation type="submission" date="2015-12" db="EMBL/GenBank/DDBJ databases">
        <title>Draft genome of Thermovenabulum gondwanense isolated from a red thermophilic microbial mat colonisisng an outflow channel of a bore well.</title>
        <authorList>
            <person name="Patel B.K."/>
        </authorList>
    </citation>
    <scope>NUCLEOTIDE SEQUENCE [LARGE SCALE GENOMIC DNA]</scope>
    <source>
        <strain evidence="1 2">R270</strain>
    </source>
</reference>
<dbReference type="PANTHER" id="PTHR43434:SF26">
    <property type="entry name" value="PYROPHOSPHATASE PPAX"/>
    <property type="match status" value="1"/>
</dbReference>
<dbReference type="Gene3D" id="3.40.50.1000">
    <property type="entry name" value="HAD superfamily/HAD-like"/>
    <property type="match status" value="1"/>
</dbReference>
<dbReference type="SFLD" id="SFLDG01129">
    <property type="entry name" value="C1.5:_HAD__Beta-PGM__Phosphata"/>
    <property type="match status" value="1"/>
</dbReference>
<proteinExistence type="predicted"/>
<protein>
    <submittedName>
        <fullName evidence="1">Pyrophosphatase PpaX</fullName>
        <ecNumber evidence="1">3.6.1.1</ecNumber>
    </submittedName>
</protein>
<dbReference type="PRINTS" id="PR00413">
    <property type="entry name" value="HADHALOGNASE"/>
</dbReference>
<keyword evidence="2" id="KW-1185">Reference proteome</keyword>
<dbReference type="InterPro" id="IPR041492">
    <property type="entry name" value="HAD_2"/>
</dbReference>
<dbReference type="AlphaFoldDB" id="A0A161QBC2"/>
<accession>A0A161QBC2</accession>
<dbReference type="PANTHER" id="PTHR43434">
    <property type="entry name" value="PHOSPHOGLYCOLATE PHOSPHATASE"/>
    <property type="match status" value="1"/>
</dbReference>
<keyword evidence="1" id="KW-0378">Hydrolase</keyword>
<dbReference type="SUPFAM" id="SSF56784">
    <property type="entry name" value="HAD-like"/>
    <property type="match status" value="1"/>
</dbReference>
<dbReference type="InterPro" id="IPR036412">
    <property type="entry name" value="HAD-like_sf"/>
</dbReference>
<dbReference type="OrthoDB" id="9792518at2"/>
<comment type="caution">
    <text evidence="1">The sequence shown here is derived from an EMBL/GenBank/DDBJ whole genome shotgun (WGS) entry which is preliminary data.</text>
</comment>